<evidence type="ECO:0000256" key="1">
    <source>
        <dbReference type="ARBA" id="ARBA00004141"/>
    </source>
</evidence>
<evidence type="ECO:0000256" key="5">
    <source>
        <dbReference type="ARBA" id="ARBA00023136"/>
    </source>
</evidence>
<protein>
    <submittedName>
        <fullName evidence="8">MFS transporter, BCD family, chlorophyll transporter</fullName>
    </submittedName>
</protein>
<dbReference type="STRING" id="1612308.SAMN05444581_11418"/>
<organism evidence="8 9">
    <name type="scientific">Methylocapsa palsarum</name>
    <dbReference type="NCBI Taxonomy" id="1612308"/>
    <lineage>
        <taxon>Bacteria</taxon>
        <taxon>Pseudomonadati</taxon>
        <taxon>Pseudomonadota</taxon>
        <taxon>Alphaproteobacteria</taxon>
        <taxon>Hyphomicrobiales</taxon>
        <taxon>Beijerinckiaceae</taxon>
        <taxon>Methylocapsa</taxon>
    </lineage>
</organism>
<dbReference type="EMBL" id="FOSN01000014">
    <property type="protein sequence ID" value="SFK66122.1"/>
    <property type="molecule type" value="Genomic_DNA"/>
</dbReference>
<sequence length="457" mass="46603">MTTSPLGLSGIMRLGLVQASLGSMVVLTTSTMNRVMVVELALPATLPGALVALHYALQALRPRWGYGSDIGGRRTPWIIGGNLILALGTIGAALSIALMKVSALGGLALAVISFSLIGVGVGACGTSLLVLLAKQVEPQRRAAAATIVWIMMIAGFVATTMLAGHLLDPFSPARLVAVTSSVALISAAITIVAMWKIEDPDVEIIPAIGPSRPSFWTALGEVCAEPQARLFTVFVFLSMLAYSAEELILDPFSGAVFGYTPGESTRLSGVLHGGVLAGMILVAIAASGFGGRSIGSLRGWAAGGCLASALMLGSLTLAGFTGPGWPLRPTVFALGLANGAFSIAAISLMMSFAGAEAKPREGVRMGLWGAAQGIAFGAGGPLGRAGQRPRPPSPGVAGRGLCGGVLRRGVALYRGGVRRSAADRIGAPDEKARCRRSRSNVPAPAKGALSAADGVMR</sequence>
<feature type="transmembrane region" description="Helical" evidence="7">
    <location>
        <begin position="144"/>
        <end position="167"/>
    </location>
</feature>
<evidence type="ECO:0000313" key="9">
    <source>
        <dbReference type="Proteomes" id="UP000198755"/>
    </source>
</evidence>
<feature type="transmembrane region" description="Helical" evidence="7">
    <location>
        <begin position="104"/>
        <end position="132"/>
    </location>
</feature>
<feature type="transmembrane region" description="Helical" evidence="7">
    <location>
        <begin position="230"/>
        <end position="249"/>
    </location>
</feature>
<dbReference type="Proteomes" id="UP000198755">
    <property type="component" value="Unassembled WGS sequence"/>
</dbReference>
<proteinExistence type="inferred from homology"/>
<dbReference type="InterPro" id="IPR026036">
    <property type="entry name" value="PucC"/>
</dbReference>
<comment type="subcellular location">
    <subcellularLocation>
        <location evidence="1">Membrane</location>
        <topology evidence="1">Multi-pass membrane protein</topology>
    </subcellularLocation>
</comment>
<dbReference type="InterPro" id="IPR036259">
    <property type="entry name" value="MFS_trans_sf"/>
</dbReference>
<feature type="transmembrane region" description="Helical" evidence="7">
    <location>
        <begin position="35"/>
        <end position="57"/>
    </location>
</feature>
<evidence type="ECO:0000256" key="4">
    <source>
        <dbReference type="ARBA" id="ARBA00022989"/>
    </source>
</evidence>
<keyword evidence="3 7" id="KW-0812">Transmembrane</keyword>
<name>A0A1I4BBF8_9HYPH</name>
<evidence type="ECO:0000256" key="6">
    <source>
        <dbReference type="SAM" id="MobiDB-lite"/>
    </source>
</evidence>
<dbReference type="CDD" id="cd06176">
    <property type="entry name" value="MFS_BCD_PucC-like"/>
    <property type="match status" value="1"/>
</dbReference>
<keyword evidence="4 7" id="KW-1133">Transmembrane helix</keyword>
<dbReference type="Gene3D" id="1.20.1250.20">
    <property type="entry name" value="MFS general substrate transporter like domains"/>
    <property type="match status" value="1"/>
</dbReference>
<keyword evidence="9" id="KW-1185">Reference proteome</keyword>
<feature type="transmembrane region" description="Helical" evidence="7">
    <location>
        <begin position="269"/>
        <end position="289"/>
    </location>
</feature>
<evidence type="ECO:0000256" key="2">
    <source>
        <dbReference type="ARBA" id="ARBA00008412"/>
    </source>
</evidence>
<dbReference type="AlphaFoldDB" id="A0A1I4BBF8"/>
<dbReference type="GO" id="GO:0016020">
    <property type="term" value="C:membrane"/>
    <property type="evidence" value="ECO:0007669"/>
    <property type="project" value="UniProtKB-SubCell"/>
</dbReference>
<feature type="transmembrane region" description="Helical" evidence="7">
    <location>
        <begin position="173"/>
        <end position="195"/>
    </location>
</feature>
<keyword evidence="5 7" id="KW-0472">Membrane</keyword>
<dbReference type="Pfam" id="PF03209">
    <property type="entry name" value="PUCC"/>
    <property type="match status" value="1"/>
</dbReference>
<dbReference type="RefSeq" id="WP_342028918.1">
    <property type="nucleotide sequence ID" value="NZ_FOSN01000014.1"/>
</dbReference>
<gene>
    <name evidence="8" type="ORF">SAMN05444581_11418</name>
</gene>
<feature type="transmembrane region" description="Helical" evidence="7">
    <location>
        <begin position="332"/>
        <end position="355"/>
    </location>
</feature>
<dbReference type="InterPro" id="IPR004896">
    <property type="entry name" value="PucC-rel"/>
</dbReference>
<evidence type="ECO:0000256" key="7">
    <source>
        <dbReference type="SAM" id="Phobius"/>
    </source>
</evidence>
<dbReference type="PANTHER" id="PTHR23538:SF1">
    <property type="entry name" value="44.5 KD BACTERIOCHLOROPHYLL SYNTHASE SUBUNIT"/>
    <property type="match status" value="1"/>
</dbReference>
<dbReference type="SUPFAM" id="SSF103473">
    <property type="entry name" value="MFS general substrate transporter"/>
    <property type="match status" value="1"/>
</dbReference>
<evidence type="ECO:0000313" key="8">
    <source>
        <dbReference type="EMBL" id="SFK66122.1"/>
    </source>
</evidence>
<accession>A0A1I4BBF8</accession>
<feature type="region of interest" description="Disordered" evidence="6">
    <location>
        <begin position="424"/>
        <end position="457"/>
    </location>
</feature>
<comment type="similarity">
    <text evidence="2">Belongs to the PucC family.</text>
</comment>
<reference evidence="8 9" key="1">
    <citation type="submission" date="2016-10" db="EMBL/GenBank/DDBJ databases">
        <authorList>
            <person name="de Groot N.N."/>
        </authorList>
    </citation>
    <scope>NUCLEOTIDE SEQUENCE [LARGE SCALE GENOMIC DNA]</scope>
    <source>
        <strain evidence="8 9">NE2</strain>
    </source>
</reference>
<dbReference type="PANTHER" id="PTHR23538">
    <property type="entry name" value="44.5 KD BACTERIOCHLOROPHYLL SYNTHASE SUBUNIT"/>
    <property type="match status" value="1"/>
</dbReference>
<dbReference type="PIRSF" id="PIRSF016565">
    <property type="entry name" value="PucC"/>
    <property type="match status" value="1"/>
</dbReference>
<feature type="transmembrane region" description="Helical" evidence="7">
    <location>
        <begin position="301"/>
        <end position="320"/>
    </location>
</feature>
<feature type="transmembrane region" description="Helical" evidence="7">
    <location>
        <begin position="77"/>
        <end position="98"/>
    </location>
</feature>
<evidence type="ECO:0000256" key="3">
    <source>
        <dbReference type="ARBA" id="ARBA00022692"/>
    </source>
</evidence>